<comment type="caution">
    <text evidence="2">The sequence shown here is derived from an EMBL/GenBank/DDBJ whole genome shotgun (WGS) entry which is preliminary data.</text>
</comment>
<evidence type="ECO:0000313" key="3">
    <source>
        <dbReference type="Proteomes" id="UP000314294"/>
    </source>
</evidence>
<dbReference type="AlphaFoldDB" id="A0A4Z2I9Z7"/>
<evidence type="ECO:0000256" key="1">
    <source>
        <dbReference type="SAM" id="MobiDB-lite"/>
    </source>
</evidence>
<keyword evidence="3" id="KW-1185">Reference proteome</keyword>
<accession>A0A4Z2I9Z7</accession>
<feature type="region of interest" description="Disordered" evidence="1">
    <location>
        <begin position="1"/>
        <end position="38"/>
    </location>
</feature>
<sequence length="180" mass="19495">MVVVLHSHRRDHHRPDAAGAPARRRGGRQQRRHHGGQGRAVVAVAVEVTVGAVVEPLPRTPDLLGLLHGEREGLDWSELEAKELVLMLLSGLLREHTRSMDTLVFLHASHAHSALHLRGSEVSSLRMLMTLAAGLGVSPIRTATSRCCRLDRSSWLLAFGPASFEQLTSSSASLPSSSGF</sequence>
<feature type="compositionally biased region" description="Basic residues" evidence="1">
    <location>
        <begin position="22"/>
        <end position="36"/>
    </location>
</feature>
<proteinExistence type="predicted"/>
<dbReference type="EMBL" id="SRLO01000119">
    <property type="protein sequence ID" value="TNN73953.1"/>
    <property type="molecule type" value="Genomic_DNA"/>
</dbReference>
<feature type="compositionally biased region" description="Basic residues" evidence="1">
    <location>
        <begin position="1"/>
        <end position="12"/>
    </location>
</feature>
<evidence type="ECO:0000313" key="2">
    <source>
        <dbReference type="EMBL" id="TNN73953.1"/>
    </source>
</evidence>
<dbReference type="Proteomes" id="UP000314294">
    <property type="component" value="Unassembled WGS sequence"/>
</dbReference>
<reference evidence="2 3" key="1">
    <citation type="submission" date="2019-03" db="EMBL/GenBank/DDBJ databases">
        <title>First draft genome of Liparis tanakae, snailfish: a comprehensive survey of snailfish specific genes.</title>
        <authorList>
            <person name="Kim W."/>
            <person name="Song I."/>
            <person name="Jeong J.-H."/>
            <person name="Kim D."/>
            <person name="Kim S."/>
            <person name="Ryu S."/>
            <person name="Song J.Y."/>
            <person name="Lee S.K."/>
        </authorList>
    </citation>
    <scope>NUCLEOTIDE SEQUENCE [LARGE SCALE GENOMIC DNA]</scope>
    <source>
        <tissue evidence="2">Muscle</tissue>
    </source>
</reference>
<organism evidence="2 3">
    <name type="scientific">Liparis tanakae</name>
    <name type="common">Tanaka's snailfish</name>
    <dbReference type="NCBI Taxonomy" id="230148"/>
    <lineage>
        <taxon>Eukaryota</taxon>
        <taxon>Metazoa</taxon>
        <taxon>Chordata</taxon>
        <taxon>Craniata</taxon>
        <taxon>Vertebrata</taxon>
        <taxon>Euteleostomi</taxon>
        <taxon>Actinopterygii</taxon>
        <taxon>Neopterygii</taxon>
        <taxon>Teleostei</taxon>
        <taxon>Neoteleostei</taxon>
        <taxon>Acanthomorphata</taxon>
        <taxon>Eupercaria</taxon>
        <taxon>Perciformes</taxon>
        <taxon>Cottioidei</taxon>
        <taxon>Cottales</taxon>
        <taxon>Liparidae</taxon>
        <taxon>Liparis</taxon>
    </lineage>
</organism>
<gene>
    <name evidence="2" type="ORF">EYF80_015773</name>
</gene>
<protein>
    <submittedName>
        <fullName evidence="2">Uncharacterized protein</fullName>
    </submittedName>
</protein>
<name>A0A4Z2I9Z7_9TELE</name>